<dbReference type="Proteomes" id="UP000028091">
    <property type="component" value="Unassembled WGS sequence"/>
</dbReference>
<dbReference type="RefSeq" id="WP_034317128.1">
    <property type="nucleotide sequence ID" value="NZ_JBCMYH010000018.1"/>
</dbReference>
<evidence type="ECO:0000256" key="7">
    <source>
        <dbReference type="ARBA" id="ARBA00023136"/>
    </source>
</evidence>
<feature type="transmembrane region" description="Helical" evidence="8">
    <location>
        <begin position="283"/>
        <end position="305"/>
    </location>
</feature>
<dbReference type="Pfam" id="PF01594">
    <property type="entry name" value="AI-2E_transport"/>
    <property type="match status" value="1"/>
</dbReference>
<feature type="transmembrane region" description="Helical" evidence="8">
    <location>
        <begin position="69"/>
        <end position="94"/>
    </location>
</feature>
<comment type="similarity">
    <text evidence="2">Belongs to the autoinducer-2 exporter (AI-2E) (TC 2.A.86) family.</text>
</comment>
<evidence type="ECO:0000313" key="9">
    <source>
        <dbReference type="EMBL" id="KEP28268.1"/>
    </source>
</evidence>
<feature type="transmembrane region" description="Helical" evidence="8">
    <location>
        <begin position="34"/>
        <end position="57"/>
    </location>
</feature>
<evidence type="ECO:0000256" key="3">
    <source>
        <dbReference type="ARBA" id="ARBA00022448"/>
    </source>
</evidence>
<evidence type="ECO:0000313" key="10">
    <source>
        <dbReference type="Proteomes" id="UP000028091"/>
    </source>
</evidence>
<keyword evidence="4" id="KW-1003">Cell membrane</keyword>
<gene>
    <name evidence="9" type="ORF">BA70_01375</name>
</gene>
<feature type="transmembrane region" description="Helical" evidence="8">
    <location>
        <begin position="215"/>
        <end position="240"/>
    </location>
</feature>
<feature type="transmembrane region" description="Helical" evidence="8">
    <location>
        <begin position="317"/>
        <end position="342"/>
    </location>
</feature>
<evidence type="ECO:0000256" key="5">
    <source>
        <dbReference type="ARBA" id="ARBA00022692"/>
    </source>
</evidence>
<keyword evidence="10" id="KW-1185">Reference proteome</keyword>
<comment type="subcellular location">
    <subcellularLocation>
        <location evidence="1">Cell membrane</location>
        <topology evidence="1">Multi-pass membrane protein</topology>
    </subcellularLocation>
</comment>
<name>A0A081LG92_9BACI</name>
<feature type="transmembrane region" description="Helical" evidence="8">
    <location>
        <begin position="246"/>
        <end position="276"/>
    </location>
</feature>
<dbReference type="GO" id="GO:0055085">
    <property type="term" value="P:transmembrane transport"/>
    <property type="evidence" value="ECO:0007669"/>
    <property type="project" value="TreeGrafter"/>
</dbReference>
<evidence type="ECO:0000256" key="4">
    <source>
        <dbReference type="ARBA" id="ARBA00022475"/>
    </source>
</evidence>
<dbReference type="GO" id="GO:0005886">
    <property type="term" value="C:plasma membrane"/>
    <property type="evidence" value="ECO:0007669"/>
    <property type="project" value="UniProtKB-SubCell"/>
</dbReference>
<dbReference type="EMBL" id="JOTP01000001">
    <property type="protein sequence ID" value="KEP28268.1"/>
    <property type="molecule type" value="Genomic_DNA"/>
</dbReference>
<evidence type="ECO:0000256" key="6">
    <source>
        <dbReference type="ARBA" id="ARBA00022989"/>
    </source>
</evidence>
<keyword evidence="6 8" id="KW-1133">Transmembrane helix</keyword>
<dbReference type="AlphaFoldDB" id="A0A081LG92"/>
<keyword evidence="5 8" id="KW-0812">Transmembrane</keyword>
<evidence type="ECO:0000256" key="8">
    <source>
        <dbReference type="SAM" id="Phobius"/>
    </source>
</evidence>
<keyword evidence="7 8" id="KW-0472">Membrane</keyword>
<keyword evidence="3" id="KW-0813">Transport</keyword>
<accession>A0A081LG92</accession>
<dbReference type="InterPro" id="IPR002549">
    <property type="entry name" value="AI-2E-like"/>
</dbReference>
<reference evidence="9 10" key="1">
    <citation type="submission" date="2012-09" db="EMBL/GenBank/DDBJ databases">
        <title>Genome Sequence of Bacillus sp. DW5-4.</title>
        <authorList>
            <person name="Lai Q."/>
            <person name="Liu Y."/>
            <person name="Shao Z."/>
        </authorList>
    </citation>
    <scope>NUCLEOTIDE SEQUENCE [LARGE SCALE GENOMIC DNA]</scope>
    <source>
        <strain evidence="9 10">DW5-4</strain>
    </source>
</reference>
<organism evidence="9 10">
    <name type="scientific">Bacillus zhangzhouensis</name>
    <dbReference type="NCBI Taxonomy" id="1178540"/>
    <lineage>
        <taxon>Bacteria</taxon>
        <taxon>Bacillati</taxon>
        <taxon>Bacillota</taxon>
        <taxon>Bacilli</taxon>
        <taxon>Bacillales</taxon>
        <taxon>Bacillaceae</taxon>
        <taxon>Bacillus</taxon>
    </lineage>
</organism>
<dbReference type="PANTHER" id="PTHR21716:SF53">
    <property type="entry name" value="PERMEASE PERM-RELATED"/>
    <property type="match status" value="1"/>
</dbReference>
<proteinExistence type="inferred from homology"/>
<evidence type="ECO:0000256" key="1">
    <source>
        <dbReference type="ARBA" id="ARBA00004651"/>
    </source>
</evidence>
<dbReference type="eggNOG" id="COG0628">
    <property type="taxonomic scope" value="Bacteria"/>
</dbReference>
<protein>
    <submittedName>
        <fullName evidence="9">Membrane protein</fullName>
    </submittedName>
</protein>
<evidence type="ECO:0000256" key="2">
    <source>
        <dbReference type="ARBA" id="ARBA00009773"/>
    </source>
</evidence>
<sequence>MLKSKVHFWTFQILLVLLIVYVSTKVSFLFQPIILFASTLFVPILLAGILFFIFNPIVRFLSKKIPRSLAILIIYLLFIGLITFIVNAAGPVIVTQLGGLVKSFPGYVTDMQKFINDFSHSKTFTWMMNQDYVSVSKFEQTIVSTLKDLPENIASSMSAVFGVIANIALAVITVPFILFYMLKDGHKFPDKLVQFLPMPYRKEGLKIFKELNDTLAAYIQGQIVVCLFVGVACFIGYLLIGVKYALILGIIIAVTNVIPYLGPYLGAAPAVLIAFLDSPGKAVVTVIVILVVQQVDGNVISPLIIGKRLNTHPLTIILLLIGAGSFGGILGMIFAVPVYALLKAITLNIVRLVQLRQRSRKEQHLNV</sequence>
<feature type="transmembrane region" description="Helical" evidence="8">
    <location>
        <begin position="159"/>
        <end position="182"/>
    </location>
</feature>
<dbReference type="OrthoDB" id="9793390at2"/>
<dbReference type="PANTHER" id="PTHR21716">
    <property type="entry name" value="TRANSMEMBRANE PROTEIN"/>
    <property type="match status" value="1"/>
</dbReference>
<comment type="caution">
    <text evidence="9">The sequence shown here is derived from an EMBL/GenBank/DDBJ whole genome shotgun (WGS) entry which is preliminary data.</text>
</comment>